<evidence type="ECO:0000313" key="2">
    <source>
        <dbReference type="Proteomes" id="UP001148629"/>
    </source>
</evidence>
<organism evidence="1 2">
    <name type="scientific">Fusarium decemcellulare</name>
    <dbReference type="NCBI Taxonomy" id="57161"/>
    <lineage>
        <taxon>Eukaryota</taxon>
        <taxon>Fungi</taxon>
        <taxon>Dikarya</taxon>
        <taxon>Ascomycota</taxon>
        <taxon>Pezizomycotina</taxon>
        <taxon>Sordariomycetes</taxon>
        <taxon>Hypocreomycetidae</taxon>
        <taxon>Hypocreales</taxon>
        <taxon>Nectriaceae</taxon>
        <taxon>Fusarium</taxon>
        <taxon>Fusarium decemcellulare species complex</taxon>
    </lineage>
</organism>
<dbReference type="EMBL" id="JANRMS010002915">
    <property type="protein sequence ID" value="KAJ3520379.1"/>
    <property type="molecule type" value="Genomic_DNA"/>
</dbReference>
<accession>A0ACC1RKL6</accession>
<evidence type="ECO:0000313" key="1">
    <source>
        <dbReference type="EMBL" id="KAJ3520379.1"/>
    </source>
</evidence>
<reference evidence="1" key="1">
    <citation type="submission" date="2022-08" db="EMBL/GenBank/DDBJ databases">
        <title>Genome Sequence of Fusarium decemcellulare.</title>
        <authorList>
            <person name="Buettner E."/>
        </authorList>
    </citation>
    <scope>NUCLEOTIDE SEQUENCE</scope>
    <source>
        <strain evidence="1">Babe19</strain>
    </source>
</reference>
<sequence length="833" mass="93359">MAGLVDTLVQLPQTPPQTAVESSNMFAPGNFGRSPGKSPADSGVYDLFGDPTKTPSRSPRGKGDEVQDDTDEGDRFWESAQSLSAQKASARRTRTKAPLNQSAADTGAMPEDPFDNQHNRILFNAIDKLRSVGSQGLKNIPQLVIVGGQSSGKSSLLQSLTGIPFPVNSGCCTRWPTRIVSRRTEPGSKDAFRITIEKSDVDVPGMSPTDEPIEEYLVEGDVLTKEKFVETVDTVSSDWMGISIGTGKFCRNFASEVLKIELSGPNRSHFSILDLPGTFQNSSKVNKEDRFQVETMIVEYMKKLDSIVICVLDAPTDFDRQEVYSLACDWVEPNRLVGVFTKCDMIENEPEAAKRVVSIATNGSLGNHGSVHKGWFLVRNRADKDGESFDLKAAEQSLFDTAPWKLVPPERLGSTALKTHLGEVLSSRIRDCFPDLRGGIESKLNEKLAEKESLGDPRDSYAAKRDYAYKIVSDFEEMADKALDRPEDLPEGVTPLLWEVSKLNNEFDKFMRAKGAVWEFEDPNIDPYTKMAELTNPGANLPLPGPTTSQKETAGFDKKFPNCSEIRDSGDLMKTIEKELATCQAAQLPGIVHPVVYTGMYRKQVHKWQTISQRHMFRVAEKVQQCYMSIMNRVCPSDGDNRIRQELEDHLHDCYNKTAAIVDGNLLLACKEDTDCKILQMTDPEFGRKVLGWRQLRFMEATVRAHGIWGQDTTRLADFVKYFNVVHPSLERNMVQDVHDVLKVYYEKTLGVFIQNITRTLTNQFVRNDQGPMKGLNTKLILGLNEERLDSLCRENEDTIKRRADLTKEIESLQGALAIVEKARRQTAELERY</sequence>
<gene>
    <name evidence="1" type="ORF">NM208_g13732</name>
</gene>
<name>A0ACC1RKL6_9HYPO</name>
<proteinExistence type="predicted"/>
<keyword evidence="2" id="KW-1185">Reference proteome</keyword>
<protein>
    <submittedName>
        <fullName evidence="1">Uncharacterized protein</fullName>
    </submittedName>
</protein>
<dbReference type="Proteomes" id="UP001148629">
    <property type="component" value="Unassembled WGS sequence"/>
</dbReference>
<comment type="caution">
    <text evidence="1">The sequence shown here is derived from an EMBL/GenBank/DDBJ whole genome shotgun (WGS) entry which is preliminary data.</text>
</comment>